<dbReference type="CDD" id="cd00037">
    <property type="entry name" value="CLECT"/>
    <property type="match status" value="1"/>
</dbReference>
<protein>
    <recommendedName>
        <fullName evidence="4">C-type lectin domain-containing protein</fullName>
    </recommendedName>
</protein>
<dbReference type="PROSITE" id="PS50041">
    <property type="entry name" value="C_TYPE_LECTIN_2"/>
    <property type="match status" value="1"/>
</dbReference>
<dbReference type="InterPro" id="IPR016186">
    <property type="entry name" value="C-type_lectin-like/link_sf"/>
</dbReference>
<feature type="transmembrane region" description="Helical" evidence="3">
    <location>
        <begin position="12"/>
        <end position="32"/>
    </location>
</feature>
<gene>
    <name evidence="5" type="primary">106061717</name>
</gene>
<dbReference type="InterPro" id="IPR001304">
    <property type="entry name" value="C-type_lectin-like"/>
</dbReference>
<keyword evidence="3" id="KW-0472">Membrane</keyword>
<feature type="domain" description="C-type lectin" evidence="4">
    <location>
        <begin position="46"/>
        <end position="158"/>
    </location>
</feature>
<accession>A0A2C9KMJ5</accession>
<dbReference type="Proteomes" id="UP000076420">
    <property type="component" value="Unassembled WGS sequence"/>
</dbReference>
<keyword evidence="1 3" id="KW-1133">Transmembrane helix</keyword>
<dbReference type="EnsemblMetazoa" id="BGLB021376-RA">
    <property type="protein sequence ID" value="BGLB021376-PA"/>
    <property type="gene ID" value="BGLB021376"/>
</dbReference>
<sequence>MYKLLSIQHKMTLTLHGVFFSFMLISLLLQVLGQTDNCPTEHHYFALGKCYLLVDNFLTWADAKAERESSNSFLAEFEDDKEAYLFISTFASNFWIGMYDYKREKSWVWISDNETVNMAYWNDRPQYLYNEPCGVILYSQGLRIRNYVCDSQQYYICMSLRKYLHS</sequence>
<dbReference type="InterPro" id="IPR016187">
    <property type="entry name" value="CTDL_fold"/>
</dbReference>
<dbReference type="GO" id="GO:0009986">
    <property type="term" value="C:cell surface"/>
    <property type="evidence" value="ECO:0007669"/>
    <property type="project" value="TreeGrafter"/>
</dbReference>
<dbReference type="SUPFAM" id="SSF56436">
    <property type="entry name" value="C-type lectin-like"/>
    <property type="match status" value="1"/>
</dbReference>
<keyword evidence="2" id="KW-1015">Disulfide bond</keyword>
<evidence type="ECO:0000256" key="2">
    <source>
        <dbReference type="ARBA" id="ARBA00023157"/>
    </source>
</evidence>
<dbReference type="InterPro" id="IPR051527">
    <property type="entry name" value="KLR_subfamily_B"/>
</dbReference>
<dbReference type="Gene3D" id="3.10.100.10">
    <property type="entry name" value="Mannose-Binding Protein A, subunit A"/>
    <property type="match status" value="1"/>
</dbReference>
<evidence type="ECO:0000256" key="3">
    <source>
        <dbReference type="SAM" id="Phobius"/>
    </source>
</evidence>
<dbReference type="GO" id="GO:0038023">
    <property type="term" value="F:signaling receptor activity"/>
    <property type="evidence" value="ECO:0007669"/>
    <property type="project" value="TreeGrafter"/>
</dbReference>
<organism evidence="5 6">
    <name type="scientific">Biomphalaria glabrata</name>
    <name type="common">Bloodfluke planorb</name>
    <name type="synonym">Freshwater snail</name>
    <dbReference type="NCBI Taxonomy" id="6526"/>
    <lineage>
        <taxon>Eukaryota</taxon>
        <taxon>Metazoa</taxon>
        <taxon>Spiralia</taxon>
        <taxon>Lophotrochozoa</taxon>
        <taxon>Mollusca</taxon>
        <taxon>Gastropoda</taxon>
        <taxon>Heterobranchia</taxon>
        <taxon>Euthyneura</taxon>
        <taxon>Panpulmonata</taxon>
        <taxon>Hygrophila</taxon>
        <taxon>Lymnaeoidea</taxon>
        <taxon>Planorbidae</taxon>
        <taxon>Biomphalaria</taxon>
    </lineage>
</organism>
<keyword evidence="3" id="KW-0812">Transmembrane</keyword>
<dbReference type="Pfam" id="PF00059">
    <property type="entry name" value="Lectin_C"/>
    <property type="match status" value="1"/>
</dbReference>
<dbReference type="VEuPathDB" id="VectorBase:BGLAX_039496"/>
<dbReference type="AlphaFoldDB" id="A0A2C9KMJ5"/>
<dbReference type="PANTHER" id="PTHR46784:SF1">
    <property type="entry name" value="KILLER CELL LECTIN-LIKE RECEPTOR SUBFAMILY B MEMBER 1"/>
    <property type="match status" value="1"/>
</dbReference>
<dbReference type="PANTHER" id="PTHR46784">
    <property type="entry name" value="KILLER CELL LECTIN-LIKE RECEPTOR SUBFAMILY B MEMBER 1"/>
    <property type="match status" value="1"/>
</dbReference>
<name>A0A2C9KMJ5_BIOGL</name>
<evidence type="ECO:0000313" key="6">
    <source>
        <dbReference type="Proteomes" id="UP000076420"/>
    </source>
</evidence>
<proteinExistence type="predicted"/>
<reference evidence="5" key="1">
    <citation type="submission" date="2020-05" db="UniProtKB">
        <authorList>
            <consortium name="EnsemblMetazoa"/>
        </authorList>
    </citation>
    <scope>IDENTIFICATION</scope>
    <source>
        <strain evidence="5">BB02</strain>
    </source>
</reference>
<dbReference type="SMART" id="SM00034">
    <property type="entry name" value="CLECT"/>
    <property type="match status" value="1"/>
</dbReference>
<dbReference type="KEGG" id="bgt:106061717"/>
<evidence type="ECO:0000259" key="4">
    <source>
        <dbReference type="PROSITE" id="PS50041"/>
    </source>
</evidence>
<evidence type="ECO:0000256" key="1">
    <source>
        <dbReference type="ARBA" id="ARBA00022989"/>
    </source>
</evidence>
<dbReference type="VEuPathDB" id="VectorBase:BGLB021376"/>
<evidence type="ECO:0000313" key="5">
    <source>
        <dbReference type="EnsemblMetazoa" id="BGLB021376-PA"/>
    </source>
</evidence>
<dbReference type="GO" id="GO:0005886">
    <property type="term" value="C:plasma membrane"/>
    <property type="evidence" value="ECO:0007669"/>
    <property type="project" value="TreeGrafter"/>
</dbReference>